<gene>
    <name evidence="1" type="ORF">GCM10011491_02410</name>
</gene>
<dbReference type="Pfam" id="PF20102">
    <property type="entry name" value="DUF6492"/>
    <property type="match status" value="1"/>
</dbReference>
<name>A0A916S141_9HYPH</name>
<proteinExistence type="predicted"/>
<reference evidence="1" key="2">
    <citation type="submission" date="2020-09" db="EMBL/GenBank/DDBJ databases">
        <authorList>
            <person name="Sun Q."/>
            <person name="Zhou Y."/>
        </authorList>
    </citation>
    <scope>NUCLEOTIDE SEQUENCE</scope>
    <source>
        <strain evidence="1">CGMCC 1.15082</strain>
    </source>
</reference>
<reference evidence="1" key="1">
    <citation type="journal article" date="2014" name="Int. J. Syst. Evol. Microbiol.">
        <title>Complete genome sequence of Corynebacterium casei LMG S-19264T (=DSM 44701T), isolated from a smear-ripened cheese.</title>
        <authorList>
            <consortium name="US DOE Joint Genome Institute (JGI-PGF)"/>
            <person name="Walter F."/>
            <person name="Albersmeier A."/>
            <person name="Kalinowski J."/>
            <person name="Ruckert C."/>
        </authorList>
    </citation>
    <scope>NUCLEOTIDE SEQUENCE</scope>
    <source>
        <strain evidence="1">CGMCC 1.15082</strain>
    </source>
</reference>
<protein>
    <submittedName>
        <fullName evidence="1">Uncharacterized protein</fullName>
    </submittedName>
</protein>
<comment type="caution">
    <text evidence="1">The sequence shown here is derived from an EMBL/GenBank/DDBJ whole genome shotgun (WGS) entry which is preliminary data.</text>
</comment>
<dbReference type="Proteomes" id="UP000646478">
    <property type="component" value="Unassembled WGS sequence"/>
</dbReference>
<dbReference type="RefSeq" id="WP_188820650.1">
    <property type="nucleotide sequence ID" value="NZ_BMHH01000001.1"/>
</dbReference>
<keyword evidence="2" id="KW-1185">Reference proteome</keyword>
<organism evidence="1 2">
    <name type="scientific">Brucella endophytica</name>
    <dbReference type="NCBI Taxonomy" id="1963359"/>
    <lineage>
        <taxon>Bacteria</taxon>
        <taxon>Pseudomonadati</taxon>
        <taxon>Pseudomonadota</taxon>
        <taxon>Alphaproteobacteria</taxon>
        <taxon>Hyphomicrobiales</taxon>
        <taxon>Brucellaceae</taxon>
        <taxon>Brucella/Ochrobactrum group</taxon>
        <taxon>Brucella</taxon>
    </lineage>
</organism>
<sequence length="303" mass="33988">MHRISADAETGASSRPDETVALVTASYAPDFERCRLLCESIDRFVTGAQKHYLLVAGNDVALFRRLEGPRREVVDERDLLPSWLHSIPDPASLFRRRIWLSLRTPPLRGWHAQQLRRLAIAGKLSAAGLLYCDSDVIFLKGFDVSALWKDGALRFYRHDSALPVETGPGHAEWYANAGFALGLAGNVAQPHDYITNPVQWRRDTVVSMLSHIEARHGRHWIEAIAARRHFSECILYGRYVDEVLEGRGHCHDGTALAQVNWFGPALDEERLQALIDSMVPGQVAVCVQSFTGTDLDLMRRLLA</sequence>
<dbReference type="EMBL" id="BMHH01000001">
    <property type="protein sequence ID" value="GGA78737.1"/>
    <property type="molecule type" value="Genomic_DNA"/>
</dbReference>
<evidence type="ECO:0000313" key="2">
    <source>
        <dbReference type="Proteomes" id="UP000646478"/>
    </source>
</evidence>
<evidence type="ECO:0000313" key="1">
    <source>
        <dbReference type="EMBL" id="GGA78737.1"/>
    </source>
</evidence>
<dbReference type="AlphaFoldDB" id="A0A916S141"/>
<accession>A0A916S141</accession>
<dbReference type="InterPro" id="IPR045499">
    <property type="entry name" value="DUF6492"/>
</dbReference>